<feature type="compositionally biased region" description="Polar residues" evidence="1">
    <location>
        <begin position="75"/>
        <end position="84"/>
    </location>
</feature>
<accession>A0AAV2L2T6</accession>
<sequence>MDGLMMDGTESIQAPCAKTHLRDYHGKMAAQYWSESEDVFHHASSQTAVADFVQRRRTQRYSTSSRLGSCPTPGATRTSSWTSV</sequence>
<evidence type="ECO:0000313" key="2">
    <source>
        <dbReference type="EMBL" id="CAL1594709.1"/>
    </source>
</evidence>
<proteinExistence type="predicted"/>
<gene>
    <name evidence="2" type="ORF">KC01_LOCUS23652</name>
</gene>
<reference evidence="2 3" key="1">
    <citation type="submission" date="2024-04" db="EMBL/GenBank/DDBJ databases">
        <authorList>
            <person name="Waldvogel A.-M."/>
            <person name="Schoenle A."/>
        </authorList>
    </citation>
    <scope>NUCLEOTIDE SEQUENCE [LARGE SCALE GENOMIC DNA]</scope>
</reference>
<name>A0AAV2L2T6_KNICA</name>
<organism evidence="2 3">
    <name type="scientific">Knipowitschia caucasica</name>
    <name type="common">Caucasian dwarf goby</name>
    <name type="synonym">Pomatoschistus caucasicus</name>
    <dbReference type="NCBI Taxonomy" id="637954"/>
    <lineage>
        <taxon>Eukaryota</taxon>
        <taxon>Metazoa</taxon>
        <taxon>Chordata</taxon>
        <taxon>Craniata</taxon>
        <taxon>Vertebrata</taxon>
        <taxon>Euteleostomi</taxon>
        <taxon>Actinopterygii</taxon>
        <taxon>Neopterygii</taxon>
        <taxon>Teleostei</taxon>
        <taxon>Neoteleostei</taxon>
        <taxon>Acanthomorphata</taxon>
        <taxon>Gobiaria</taxon>
        <taxon>Gobiiformes</taxon>
        <taxon>Gobioidei</taxon>
        <taxon>Gobiidae</taxon>
        <taxon>Gobiinae</taxon>
        <taxon>Knipowitschia</taxon>
    </lineage>
</organism>
<feature type="region of interest" description="Disordered" evidence="1">
    <location>
        <begin position="60"/>
        <end position="84"/>
    </location>
</feature>
<evidence type="ECO:0000256" key="1">
    <source>
        <dbReference type="SAM" id="MobiDB-lite"/>
    </source>
</evidence>
<dbReference type="EMBL" id="OZ035842">
    <property type="protein sequence ID" value="CAL1594709.1"/>
    <property type="molecule type" value="Genomic_DNA"/>
</dbReference>
<dbReference type="Proteomes" id="UP001497482">
    <property type="component" value="Chromosome 20"/>
</dbReference>
<keyword evidence="3" id="KW-1185">Reference proteome</keyword>
<protein>
    <submittedName>
        <fullName evidence="2">Uncharacterized protein</fullName>
    </submittedName>
</protein>
<evidence type="ECO:0000313" key="3">
    <source>
        <dbReference type="Proteomes" id="UP001497482"/>
    </source>
</evidence>
<dbReference type="AlphaFoldDB" id="A0AAV2L2T6"/>